<evidence type="ECO:0000313" key="3">
    <source>
        <dbReference type="RefSeq" id="XP_028142328.1"/>
    </source>
</evidence>
<feature type="compositionally biased region" description="Basic residues" evidence="2">
    <location>
        <begin position="32"/>
        <end position="44"/>
    </location>
</feature>
<feature type="compositionally biased region" description="Basic and acidic residues" evidence="2">
    <location>
        <begin position="45"/>
        <end position="63"/>
    </location>
</feature>
<feature type="coiled-coil region" evidence="1">
    <location>
        <begin position="101"/>
        <end position="149"/>
    </location>
</feature>
<gene>
    <name evidence="3" type="primary">LOC114336197</name>
</gene>
<dbReference type="InParanoid" id="A0A6P7GBW5"/>
<feature type="compositionally biased region" description="Acidic residues" evidence="2">
    <location>
        <begin position="64"/>
        <end position="76"/>
    </location>
</feature>
<dbReference type="AlphaFoldDB" id="A0A6P7GBW5"/>
<reference evidence="3" key="1">
    <citation type="submission" date="2025-08" db="UniProtKB">
        <authorList>
            <consortium name="RefSeq"/>
        </authorList>
    </citation>
    <scope>IDENTIFICATION</scope>
    <source>
        <tissue evidence="3">Whole insect</tissue>
    </source>
</reference>
<keyword evidence="1" id="KW-0175">Coiled coil</keyword>
<name>A0A6P7GBW5_DIAVI</name>
<feature type="compositionally biased region" description="Basic and acidic residues" evidence="2">
    <location>
        <begin position="89"/>
        <end position="101"/>
    </location>
</feature>
<dbReference type="RefSeq" id="XP_028142328.1">
    <property type="nucleotide sequence ID" value="XM_028286527.1"/>
</dbReference>
<sequence>MFQELSSDETDGYSSVDDRSAKNDGFKLSRGEKKKNKSKKKREERKKESDEKNKPEETKKDKDDPEVEEMEEEVPDEAGRGTIKRARTAKSESKEDPNDEVATLKEVIKVLSAKFQSAEDQMAKKEKENERLRAEIKKMSNRGESLEAERLLKRALDTEHKTKRKTKENVRG</sequence>
<protein>
    <submittedName>
        <fullName evidence="3">Interactor of constitutive active ROPs 4-like</fullName>
    </submittedName>
</protein>
<feature type="compositionally biased region" description="Acidic residues" evidence="2">
    <location>
        <begin position="1"/>
        <end position="11"/>
    </location>
</feature>
<evidence type="ECO:0000256" key="1">
    <source>
        <dbReference type="SAM" id="Coils"/>
    </source>
</evidence>
<feature type="region of interest" description="Disordered" evidence="2">
    <location>
        <begin position="1"/>
        <end position="101"/>
    </location>
</feature>
<organism evidence="3">
    <name type="scientific">Diabrotica virgifera virgifera</name>
    <name type="common">western corn rootworm</name>
    <dbReference type="NCBI Taxonomy" id="50390"/>
    <lineage>
        <taxon>Eukaryota</taxon>
        <taxon>Metazoa</taxon>
        <taxon>Ecdysozoa</taxon>
        <taxon>Arthropoda</taxon>
        <taxon>Hexapoda</taxon>
        <taxon>Insecta</taxon>
        <taxon>Pterygota</taxon>
        <taxon>Neoptera</taxon>
        <taxon>Endopterygota</taxon>
        <taxon>Coleoptera</taxon>
        <taxon>Polyphaga</taxon>
        <taxon>Cucujiformia</taxon>
        <taxon>Chrysomeloidea</taxon>
        <taxon>Chrysomelidae</taxon>
        <taxon>Galerucinae</taxon>
        <taxon>Diabroticina</taxon>
        <taxon>Diabroticites</taxon>
        <taxon>Diabrotica</taxon>
    </lineage>
</organism>
<accession>A0A6P7GBW5</accession>
<evidence type="ECO:0000256" key="2">
    <source>
        <dbReference type="SAM" id="MobiDB-lite"/>
    </source>
</evidence>
<feature type="compositionally biased region" description="Basic and acidic residues" evidence="2">
    <location>
        <begin position="16"/>
        <end position="31"/>
    </location>
</feature>
<proteinExistence type="predicted"/>